<dbReference type="PANTHER" id="PTHR10907">
    <property type="entry name" value="REGUCALCIN"/>
    <property type="match status" value="1"/>
</dbReference>
<dbReference type="EC" id="3.1.1.17" evidence="5"/>
<dbReference type="EMBL" id="CADCUC010000127">
    <property type="protein sequence ID" value="CAA9314490.1"/>
    <property type="molecule type" value="Genomic_DNA"/>
</dbReference>
<dbReference type="SUPFAM" id="SSF63829">
    <property type="entry name" value="Calcium-dependent phosphotriesterase"/>
    <property type="match status" value="1"/>
</dbReference>
<dbReference type="PRINTS" id="PR01790">
    <property type="entry name" value="SMP30FAMILY"/>
</dbReference>
<dbReference type="GO" id="GO:0019853">
    <property type="term" value="P:L-ascorbic acid biosynthetic process"/>
    <property type="evidence" value="ECO:0007669"/>
    <property type="project" value="TreeGrafter"/>
</dbReference>
<gene>
    <name evidence="5" type="ORF">AVDCRST_MAG90-680</name>
</gene>
<feature type="active site" description="Proton donor/acceptor" evidence="2">
    <location>
        <position position="202"/>
    </location>
</feature>
<dbReference type="Gene3D" id="2.120.10.30">
    <property type="entry name" value="TolB, C-terminal domain"/>
    <property type="match status" value="1"/>
</dbReference>
<dbReference type="InterPro" id="IPR011042">
    <property type="entry name" value="6-blade_b-propeller_TolB-like"/>
</dbReference>
<proteinExistence type="inferred from homology"/>
<keyword evidence="3" id="KW-0479">Metal-binding</keyword>
<feature type="binding site" evidence="3">
    <location>
        <position position="154"/>
    </location>
    <ligand>
        <name>a divalent metal cation</name>
        <dbReference type="ChEBI" id="CHEBI:60240"/>
    </ligand>
</feature>
<feature type="binding site" evidence="3">
    <location>
        <position position="202"/>
    </location>
    <ligand>
        <name>a divalent metal cation</name>
        <dbReference type="ChEBI" id="CHEBI:60240"/>
    </ligand>
</feature>
<feature type="binding site" evidence="3">
    <location>
        <position position="127"/>
    </location>
    <ligand>
        <name>substrate</name>
    </ligand>
</feature>
<dbReference type="PANTHER" id="PTHR10907:SF47">
    <property type="entry name" value="REGUCALCIN"/>
    <property type="match status" value="1"/>
</dbReference>
<dbReference type="GO" id="GO:0005509">
    <property type="term" value="F:calcium ion binding"/>
    <property type="evidence" value="ECO:0007669"/>
    <property type="project" value="TreeGrafter"/>
</dbReference>
<comment type="similarity">
    <text evidence="1">Belongs to the SMP-30/CGR1 family.</text>
</comment>
<evidence type="ECO:0000256" key="3">
    <source>
        <dbReference type="PIRSR" id="PIRSR605511-2"/>
    </source>
</evidence>
<evidence type="ECO:0000259" key="4">
    <source>
        <dbReference type="Pfam" id="PF08450"/>
    </source>
</evidence>
<comment type="cofactor">
    <cofactor evidence="3">
        <name>Zn(2+)</name>
        <dbReference type="ChEBI" id="CHEBI:29105"/>
    </cofactor>
    <text evidence="3">Binds 1 divalent metal cation per subunit.</text>
</comment>
<name>A0A6J4KYA8_9HYPH</name>
<keyword evidence="5" id="KW-0378">Hydrolase</keyword>
<feature type="binding site" evidence="3">
    <location>
        <position position="107"/>
    </location>
    <ligand>
        <name>substrate</name>
    </ligand>
</feature>
<dbReference type="GO" id="GO:0004341">
    <property type="term" value="F:gluconolactonase activity"/>
    <property type="evidence" value="ECO:0007669"/>
    <property type="project" value="UniProtKB-EC"/>
</dbReference>
<protein>
    <submittedName>
        <fullName evidence="5">Gluconolactonase</fullName>
        <ecNumber evidence="5">3.1.1.17</ecNumber>
    </submittedName>
</protein>
<sequence>MTHPMVHPETPRVAVACGCTLGEGVVWDHRNGTLFWVDIKAPAIWRFTPENGETQTYVVPEPIGFVALTPDPDRVIAGFRSGLARLRLSDSTVEPVIDPEPDQPRNRLNDGCVGPDGSLYFGTLDEDGSAPNGFFYRWDGNDLARLHGGLITTNGPAVSHDGQTLYTVDTRSGLISACDLTEGRPGGPRRFAQFEEGWGRPDGLAVDAEDHLWSCHWGGSRITRFAPDGTVERTLPVPTALVTKCAFGGPDLTTLYITTASEGRDPQIDPMAGHLFAVETGIKGLPANIFRDATA</sequence>
<feature type="binding site" evidence="3">
    <location>
        <position position="109"/>
    </location>
    <ligand>
        <name>substrate</name>
    </ligand>
</feature>
<evidence type="ECO:0000256" key="1">
    <source>
        <dbReference type="ARBA" id="ARBA00008853"/>
    </source>
</evidence>
<keyword evidence="3" id="KW-0862">Zinc</keyword>
<organism evidence="5">
    <name type="scientific">uncultured Microvirga sp</name>
    <dbReference type="NCBI Taxonomy" id="412392"/>
    <lineage>
        <taxon>Bacteria</taxon>
        <taxon>Pseudomonadati</taxon>
        <taxon>Pseudomonadota</taxon>
        <taxon>Alphaproteobacteria</taxon>
        <taxon>Hyphomicrobiales</taxon>
        <taxon>Methylobacteriaceae</taxon>
        <taxon>Microvirga</taxon>
        <taxon>environmental samples</taxon>
    </lineage>
</organism>
<evidence type="ECO:0000256" key="2">
    <source>
        <dbReference type="PIRSR" id="PIRSR605511-1"/>
    </source>
</evidence>
<reference evidence="5" key="1">
    <citation type="submission" date="2020-02" db="EMBL/GenBank/DDBJ databases">
        <authorList>
            <person name="Meier V. D."/>
        </authorList>
    </citation>
    <scope>NUCLEOTIDE SEQUENCE</scope>
    <source>
        <strain evidence="5">AVDCRST_MAG90</strain>
    </source>
</reference>
<feature type="binding site" evidence="3">
    <location>
        <position position="23"/>
    </location>
    <ligand>
        <name>a divalent metal cation</name>
        <dbReference type="ChEBI" id="CHEBI:60240"/>
    </ligand>
</feature>
<dbReference type="InterPro" id="IPR005511">
    <property type="entry name" value="SMP-30"/>
</dbReference>
<dbReference type="AlphaFoldDB" id="A0A6J4KYA8"/>
<dbReference type="InterPro" id="IPR013658">
    <property type="entry name" value="SGL"/>
</dbReference>
<accession>A0A6J4KYA8</accession>
<feature type="domain" description="SMP-30/Gluconolactonase/LRE-like region" evidence="4">
    <location>
        <begin position="21"/>
        <end position="260"/>
    </location>
</feature>
<evidence type="ECO:0000313" key="5">
    <source>
        <dbReference type="EMBL" id="CAA9314490.1"/>
    </source>
</evidence>
<dbReference type="Pfam" id="PF08450">
    <property type="entry name" value="SGL"/>
    <property type="match status" value="1"/>
</dbReference>